<dbReference type="STRING" id="83401.SAMN05421742_1293"/>
<sequence>MLDDPNLQLCQQLSDLKARVGEIYSLRLLRLNDDGCPESFVQLFLEDLRDLGAGATLDHPPLRPLVEDPKMGAALRRMAADGLEGCDLYPERFGFECQQAGAYGFLARVEVPIKVFGSDSDLCALSTHRDLVCGDEAWVYGDDIDGVARAAVKWARILEAEDKAGTQPGGPGADLKTWAEIEERGAP</sequence>
<reference evidence="2" key="1">
    <citation type="submission" date="2016-10" db="EMBL/GenBank/DDBJ databases">
        <authorList>
            <person name="Varghese N."/>
            <person name="Submissions S."/>
        </authorList>
    </citation>
    <scope>NUCLEOTIDE SEQUENCE [LARGE SCALE GENOMIC DNA]</scope>
    <source>
        <strain evidence="2">930I</strain>
    </source>
</reference>
<dbReference type="Proteomes" id="UP000217076">
    <property type="component" value="Unassembled WGS sequence"/>
</dbReference>
<evidence type="ECO:0000313" key="2">
    <source>
        <dbReference type="Proteomes" id="UP000217076"/>
    </source>
</evidence>
<dbReference type="EMBL" id="FNCV01000029">
    <property type="protein sequence ID" value="SDH94493.1"/>
    <property type="molecule type" value="Genomic_DNA"/>
</dbReference>
<accession>A0A1G8GJE0</accession>
<organism evidence="1 2">
    <name type="scientific">Roseospirillum parvum</name>
    <dbReference type="NCBI Taxonomy" id="83401"/>
    <lineage>
        <taxon>Bacteria</taxon>
        <taxon>Pseudomonadati</taxon>
        <taxon>Pseudomonadota</taxon>
        <taxon>Alphaproteobacteria</taxon>
        <taxon>Rhodospirillales</taxon>
        <taxon>Rhodospirillaceae</taxon>
        <taxon>Roseospirillum</taxon>
    </lineage>
</organism>
<dbReference type="RefSeq" id="WP_092622120.1">
    <property type="nucleotide sequence ID" value="NZ_FNCV01000029.1"/>
</dbReference>
<evidence type="ECO:0000313" key="1">
    <source>
        <dbReference type="EMBL" id="SDH94493.1"/>
    </source>
</evidence>
<keyword evidence="2" id="KW-1185">Reference proteome</keyword>
<dbReference type="AlphaFoldDB" id="A0A1G8GJE0"/>
<gene>
    <name evidence="1" type="ORF">SAMN05421742_1293</name>
</gene>
<name>A0A1G8GJE0_9PROT</name>
<proteinExistence type="predicted"/>
<protein>
    <submittedName>
        <fullName evidence="1">Uncharacterized protein</fullName>
    </submittedName>
</protein>